<dbReference type="AlphaFoldDB" id="A0A1I0QUV3"/>
<dbReference type="InterPro" id="IPR006043">
    <property type="entry name" value="NCS2"/>
</dbReference>
<evidence type="ECO:0000313" key="7">
    <source>
        <dbReference type="EMBL" id="SEW31406.1"/>
    </source>
</evidence>
<evidence type="ECO:0000256" key="4">
    <source>
        <dbReference type="ARBA" id="ARBA00023136"/>
    </source>
</evidence>
<evidence type="ECO:0000256" key="5">
    <source>
        <dbReference type="SAM" id="MobiDB-lite"/>
    </source>
</evidence>
<feature type="transmembrane region" description="Helical" evidence="6">
    <location>
        <begin position="223"/>
        <end position="246"/>
    </location>
</feature>
<accession>A0A1I0QUV3</accession>
<feature type="transmembrane region" description="Helical" evidence="6">
    <location>
        <begin position="138"/>
        <end position="157"/>
    </location>
</feature>
<keyword evidence="4 6" id="KW-0472">Membrane</keyword>
<keyword evidence="8" id="KW-1185">Reference proteome</keyword>
<dbReference type="RefSeq" id="WP_394327258.1">
    <property type="nucleotide sequence ID" value="NZ_FOJA01000001.1"/>
</dbReference>
<feature type="transmembrane region" description="Helical" evidence="6">
    <location>
        <begin position="164"/>
        <end position="182"/>
    </location>
</feature>
<comment type="subcellular location">
    <subcellularLocation>
        <location evidence="1">Membrane</location>
        <topology evidence="1">Multi-pass membrane protein</topology>
    </subcellularLocation>
</comment>
<reference evidence="7 8" key="1">
    <citation type="submission" date="2016-10" db="EMBL/GenBank/DDBJ databases">
        <authorList>
            <person name="de Groot N.N."/>
        </authorList>
    </citation>
    <scope>NUCLEOTIDE SEQUENCE [LARGE SCALE GENOMIC DNA]</scope>
    <source>
        <strain evidence="7 8">CGMCC 1.5337</strain>
    </source>
</reference>
<dbReference type="NCBIfam" id="NF037981">
    <property type="entry name" value="NCS2_1"/>
    <property type="match status" value="1"/>
</dbReference>
<feature type="transmembrane region" description="Helical" evidence="6">
    <location>
        <begin position="49"/>
        <end position="71"/>
    </location>
</feature>
<feature type="transmembrane region" description="Helical" evidence="6">
    <location>
        <begin position="450"/>
        <end position="478"/>
    </location>
</feature>
<feature type="transmembrane region" description="Helical" evidence="6">
    <location>
        <begin position="411"/>
        <end position="430"/>
    </location>
</feature>
<feature type="transmembrane region" description="Helical" evidence="6">
    <location>
        <begin position="352"/>
        <end position="374"/>
    </location>
</feature>
<evidence type="ECO:0000256" key="1">
    <source>
        <dbReference type="ARBA" id="ARBA00004141"/>
    </source>
</evidence>
<feature type="transmembrane region" description="Helical" evidence="6">
    <location>
        <begin position="109"/>
        <end position="132"/>
    </location>
</feature>
<dbReference type="GO" id="GO:0022857">
    <property type="term" value="F:transmembrane transporter activity"/>
    <property type="evidence" value="ECO:0007669"/>
    <property type="project" value="InterPro"/>
</dbReference>
<dbReference type="PANTHER" id="PTHR11119">
    <property type="entry name" value="XANTHINE-URACIL / VITAMIN C PERMEASE FAMILY MEMBER"/>
    <property type="match status" value="1"/>
</dbReference>
<proteinExistence type="predicted"/>
<feature type="transmembrane region" description="Helical" evidence="6">
    <location>
        <begin position="380"/>
        <end position="399"/>
    </location>
</feature>
<keyword evidence="3 6" id="KW-1133">Transmembrane helix</keyword>
<keyword evidence="2 6" id="KW-0812">Transmembrane</keyword>
<sequence>MTDDTTDTTEHSSEDAEMAADGGEASMVEYGIEDRPPLIQSIFLGTQHWLTMVGSTIAIPLVLAGPVGLGFDGAQTAQLVGTFFVVSGVATLAQTTIGNKYPIVQGGTFSMLGPALAIITVMGGSDGGASATVMMRELQGAIIVAGGVEVLIGYFGVFGKLKRYIGPAVIAVVIALIGLALISVPQITNPSQNWYLVGLTLGLIVLFSQYIDDYSRLFKLFPVLLGLSIAYLIAAGLSVVGVINVIDLSPVADAPAVRAITPFQWGMPLFSGSFAAGMIAGMLASAIESFGDYHSVARMAGEGAPNRQRINHGLGMEGLGNVFAGIMGTGNGSTSYTENVGAIGITGVASRYVVQIGALVMILVGYVGYFGAFVTTIPDAIVGGLFLAMFAQIVGVGLSQLQHVDMNQNRNVFVVGFGLFAGMSIPQYVAGLENGAMEAGLSNIPLLGGVLGIPEVATTISIIAGTEIAVGGIAAFLLDNTIPGTPEERGLTAWEDITEDEDAFEPYHERFMPGGEPANEDIAND</sequence>
<protein>
    <submittedName>
        <fullName evidence="7">Xanthine/uracil permease</fullName>
    </submittedName>
</protein>
<feature type="transmembrane region" description="Helical" evidence="6">
    <location>
        <begin position="266"/>
        <end position="287"/>
    </location>
</feature>
<dbReference type="Pfam" id="PF00860">
    <property type="entry name" value="Xan_ur_permease"/>
    <property type="match status" value="1"/>
</dbReference>
<feature type="transmembrane region" description="Helical" evidence="6">
    <location>
        <begin position="194"/>
        <end position="211"/>
    </location>
</feature>
<dbReference type="GO" id="GO:0016020">
    <property type="term" value="C:membrane"/>
    <property type="evidence" value="ECO:0007669"/>
    <property type="project" value="UniProtKB-SubCell"/>
</dbReference>
<evidence type="ECO:0000256" key="6">
    <source>
        <dbReference type="SAM" id="Phobius"/>
    </source>
</evidence>
<evidence type="ECO:0000256" key="3">
    <source>
        <dbReference type="ARBA" id="ARBA00022989"/>
    </source>
</evidence>
<name>A0A1I0QUV3_9EURY</name>
<dbReference type="Proteomes" id="UP000198518">
    <property type="component" value="Unassembled WGS sequence"/>
</dbReference>
<dbReference type="EMBL" id="FOJA01000001">
    <property type="protein sequence ID" value="SEW31406.1"/>
    <property type="molecule type" value="Genomic_DNA"/>
</dbReference>
<gene>
    <name evidence="7" type="ORF">SAMN04487945_3024</name>
</gene>
<evidence type="ECO:0000256" key="2">
    <source>
        <dbReference type="ARBA" id="ARBA00022692"/>
    </source>
</evidence>
<organism evidence="7 8">
    <name type="scientific">Halobacterium jilantaiense</name>
    <dbReference type="NCBI Taxonomy" id="355548"/>
    <lineage>
        <taxon>Archaea</taxon>
        <taxon>Methanobacteriati</taxon>
        <taxon>Methanobacteriota</taxon>
        <taxon>Stenosarchaea group</taxon>
        <taxon>Halobacteria</taxon>
        <taxon>Halobacteriales</taxon>
        <taxon>Halobacteriaceae</taxon>
        <taxon>Halobacterium</taxon>
    </lineage>
</organism>
<dbReference type="STRING" id="355548.SAMN04487945_3024"/>
<feature type="region of interest" description="Disordered" evidence="5">
    <location>
        <begin position="1"/>
        <end position="21"/>
    </location>
</feature>
<evidence type="ECO:0000313" key="8">
    <source>
        <dbReference type="Proteomes" id="UP000198518"/>
    </source>
</evidence>
<feature type="transmembrane region" description="Helical" evidence="6">
    <location>
        <begin position="77"/>
        <end position="97"/>
    </location>
</feature>